<gene>
    <name evidence="1" type="ORF">GRJ2_001730600</name>
</gene>
<dbReference type="InterPro" id="IPR033237">
    <property type="entry name" value="BRINP"/>
</dbReference>
<evidence type="ECO:0000313" key="1">
    <source>
        <dbReference type="EMBL" id="GAB0192653.1"/>
    </source>
</evidence>
<evidence type="ECO:0000313" key="2">
    <source>
        <dbReference type="Proteomes" id="UP001623348"/>
    </source>
</evidence>
<dbReference type="PANTHER" id="PTHR15564">
    <property type="entry name" value="MACPF DOMAIN-CONTAINING PROTEIN"/>
    <property type="match status" value="1"/>
</dbReference>
<name>A0ABC9X4Q1_GRUJA</name>
<accession>A0ABC9X4Q1</accession>
<comment type="caution">
    <text evidence="1">The sequence shown here is derived from an EMBL/GenBank/DDBJ whole genome shotgun (WGS) entry which is preliminary data.</text>
</comment>
<keyword evidence="2" id="KW-1185">Reference proteome</keyword>
<sequence length="206" mass="22862">MADGRKKFDNLASDLQAPHPGEESLTIFVDKRKLSKRSEGSDLSTNSSAVTLETLHQLAASYFIDRDSTLRRLHHIQIASTAIKGFVPQHSIKHVHEEAKVCSPEVQGSELAVCPPHCPEDLELHHFMVTAAKAALELHIPYQPLLVGENKVQNGTSPCWVLYHLEKEVIIDAFQEPPGLLMPCCVVPPTDIRVTEVPHKDQGLQM</sequence>
<dbReference type="Proteomes" id="UP001623348">
    <property type="component" value="Unassembled WGS sequence"/>
</dbReference>
<proteinExistence type="predicted"/>
<dbReference type="AlphaFoldDB" id="A0ABC9X4Q1"/>
<dbReference type="PANTHER" id="PTHR15564:SF2">
    <property type="entry name" value="BMP_RETINOIC ACID-INDUCIBLE NEURAL-SPECIFIC PROTEIN 3"/>
    <property type="match status" value="1"/>
</dbReference>
<reference evidence="1 2" key="1">
    <citation type="submission" date="2024-06" db="EMBL/GenBank/DDBJ databases">
        <title>The draft genome of Grus japonensis, version 3.</title>
        <authorList>
            <person name="Nabeshima K."/>
            <person name="Suzuki S."/>
            <person name="Onuma M."/>
        </authorList>
    </citation>
    <scope>NUCLEOTIDE SEQUENCE [LARGE SCALE GENOMIC DNA]</scope>
    <source>
        <strain evidence="1 2">451A</strain>
    </source>
</reference>
<organism evidence="1 2">
    <name type="scientific">Grus japonensis</name>
    <name type="common">Japanese crane</name>
    <name type="synonym">Red-crowned crane</name>
    <dbReference type="NCBI Taxonomy" id="30415"/>
    <lineage>
        <taxon>Eukaryota</taxon>
        <taxon>Metazoa</taxon>
        <taxon>Chordata</taxon>
        <taxon>Craniata</taxon>
        <taxon>Vertebrata</taxon>
        <taxon>Euteleostomi</taxon>
        <taxon>Archelosauria</taxon>
        <taxon>Archosauria</taxon>
        <taxon>Dinosauria</taxon>
        <taxon>Saurischia</taxon>
        <taxon>Theropoda</taxon>
        <taxon>Coelurosauria</taxon>
        <taxon>Aves</taxon>
        <taxon>Neognathae</taxon>
        <taxon>Neoaves</taxon>
        <taxon>Gruiformes</taxon>
        <taxon>Gruidae</taxon>
        <taxon>Grus</taxon>
    </lineage>
</organism>
<dbReference type="EMBL" id="BAAFJT010000008">
    <property type="protein sequence ID" value="GAB0192653.1"/>
    <property type="molecule type" value="Genomic_DNA"/>
</dbReference>
<protein>
    <submittedName>
        <fullName evidence="1">Uncharacterized protein</fullName>
    </submittedName>
</protein>